<proteinExistence type="predicted"/>
<keyword evidence="3" id="KW-1185">Reference proteome</keyword>
<dbReference type="AlphaFoldDB" id="A0A371AXY1"/>
<organism evidence="2 3">
    <name type="scientific">Anaerosacchariphilus polymeriproducens</name>
    <dbReference type="NCBI Taxonomy" id="1812858"/>
    <lineage>
        <taxon>Bacteria</taxon>
        <taxon>Bacillati</taxon>
        <taxon>Bacillota</taxon>
        <taxon>Clostridia</taxon>
        <taxon>Lachnospirales</taxon>
        <taxon>Lachnospiraceae</taxon>
        <taxon>Anaerosacchariphilus</taxon>
    </lineage>
</organism>
<feature type="transmembrane region" description="Helical" evidence="1">
    <location>
        <begin position="226"/>
        <end position="248"/>
    </location>
</feature>
<evidence type="ECO:0008006" key="4">
    <source>
        <dbReference type="Google" id="ProtNLM"/>
    </source>
</evidence>
<evidence type="ECO:0000313" key="2">
    <source>
        <dbReference type="EMBL" id="RDU24423.1"/>
    </source>
</evidence>
<name>A0A371AXY1_9FIRM</name>
<protein>
    <recommendedName>
        <fullName evidence="4">ABC transporter permease</fullName>
    </recommendedName>
</protein>
<evidence type="ECO:0000313" key="3">
    <source>
        <dbReference type="Proteomes" id="UP000255036"/>
    </source>
</evidence>
<keyword evidence="1" id="KW-0472">Membrane</keyword>
<keyword evidence="1" id="KW-1133">Transmembrane helix</keyword>
<feature type="transmembrane region" description="Helical" evidence="1">
    <location>
        <begin position="192"/>
        <end position="211"/>
    </location>
</feature>
<dbReference type="RefSeq" id="WP_115480656.1">
    <property type="nucleotide sequence ID" value="NZ_QRCT01000012.1"/>
</dbReference>
<comment type="caution">
    <text evidence="2">The sequence shown here is derived from an EMBL/GenBank/DDBJ whole genome shotgun (WGS) entry which is preliminary data.</text>
</comment>
<feature type="transmembrane region" description="Helical" evidence="1">
    <location>
        <begin position="107"/>
        <end position="138"/>
    </location>
</feature>
<sequence length="256" mass="28529">MKKLWNVLSVDLEYGIFSVRFFLAVIGTALVILLGGSQMLFLSKDQLKQGIEAGYHFKVVLEGVGAESFVFAIPILSTIAFGTRFLEEQGHGYLKHYLPRCNRKNYIFSKVTSTAFGSGLSVFLGTWLSAGILFLALSPLELTKAKGAENFLWQVSKISFLAFALGMLWGTIGACCAIGFHNRYMAYGGPFLISYLSIILFTRYFSGIYVINPREWVSRQHDWGDTILSILGILVELSVIAVMVYATLLKRDIDCE</sequence>
<keyword evidence="1" id="KW-0812">Transmembrane</keyword>
<accession>A0A371AXY1</accession>
<evidence type="ECO:0000256" key="1">
    <source>
        <dbReference type="SAM" id="Phobius"/>
    </source>
</evidence>
<dbReference type="EMBL" id="QRCT01000012">
    <property type="protein sequence ID" value="RDU24423.1"/>
    <property type="molecule type" value="Genomic_DNA"/>
</dbReference>
<dbReference type="Proteomes" id="UP000255036">
    <property type="component" value="Unassembled WGS sequence"/>
</dbReference>
<dbReference type="OrthoDB" id="1976465at2"/>
<feature type="transmembrane region" description="Helical" evidence="1">
    <location>
        <begin position="158"/>
        <end position="180"/>
    </location>
</feature>
<feature type="transmembrane region" description="Helical" evidence="1">
    <location>
        <begin position="21"/>
        <end position="43"/>
    </location>
</feature>
<gene>
    <name evidence="2" type="ORF">DWV06_02795</name>
</gene>
<feature type="transmembrane region" description="Helical" evidence="1">
    <location>
        <begin position="63"/>
        <end position="86"/>
    </location>
</feature>
<reference evidence="2 3" key="1">
    <citation type="submission" date="2018-07" db="EMBL/GenBank/DDBJ databases">
        <title>Anaerosacharophilus polymeroproducens gen. nov. sp. nov., an anaerobic bacterium isolated from salt field.</title>
        <authorList>
            <person name="Kim W."/>
            <person name="Yang S.-H."/>
            <person name="Oh J."/>
            <person name="Lee J.-H."/>
            <person name="Kwon K.K."/>
        </authorList>
    </citation>
    <scope>NUCLEOTIDE SEQUENCE [LARGE SCALE GENOMIC DNA]</scope>
    <source>
        <strain evidence="2 3">MCWD5</strain>
    </source>
</reference>